<comment type="caution">
    <text evidence="3">The sequence shown here is derived from an EMBL/GenBank/DDBJ whole genome shotgun (WGS) entry which is preliminary data.</text>
</comment>
<proteinExistence type="predicted"/>
<feature type="transmembrane region" description="Helical" evidence="2">
    <location>
        <begin position="710"/>
        <end position="735"/>
    </location>
</feature>
<organism evidence="3 4">
    <name type="scientific">Calicophoron daubneyi</name>
    <name type="common">Rumen fluke</name>
    <name type="synonym">Paramphistomum daubneyi</name>
    <dbReference type="NCBI Taxonomy" id="300641"/>
    <lineage>
        <taxon>Eukaryota</taxon>
        <taxon>Metazoa</taxon>
        <taxon>Spiralia</taxon>
        <taxon>Lophotrochozoa</taxon>
        <taxon>Platyhelminthes</taxon>
        <taxon>Trematoda</taxon>
        <taxon>Digenea</taxon>
        <taxon>Plagiorchiida</taxon>
        <taxon>Pronocephalata</taxon>
        <taxon>Paramphistomoidea</taxon>
        <taxon>Paramphistomidae</taxon>
        <taxon>Calicophoron</taxon>
    </lineage>
</organism>
<feature type="transmembrane region" description="Helical" evidence="2">
    <location>
        <begin position="163"/>
        <end position="189"/>
    </location>
</feature>
<feature type="compositionally biased region" description="Polar residues" evidence="1">
    <location>
        <begin position="993"/>
        <end position="1005"/>
    </location>
</feature>
<keyword evidence="2" id="KW-1133">Transmembrane helix</keyword>
<feature type="region of interest" description="Disordered" evidence="1">
    <location>
        <begin position="56"/>
        <end position="86"/>
    </location>
</feature>
<dbReference type="AlphaFoldDB" id="A0AAV2T4J6"/>
<feature type="transmembrane region" description="Helical" evidence="2">
    <location>
        <begin position="530"/>
        <end position="549"/>
    </location>
</feature>
<feature type="compositionally biased region" description="Basic and acidic residues" evidence="1">
    <location>
        <begin position="392"/>
        <end position="405"/>
    </location>
</feature>
<sequence>MSASFIKSGTNRKTMKRSWPSVYLTGGKHFNLTAILQSGEFYLDEAGLLVAPNGTRYRIPSGPPEGRKPLRVDRPRQNVTVESEKSRADPILNPLGDSYSVEQEDFSKFAHVNPAQKQNPTNWSKYSNRQMIGTTFRLPAHSASWPLTTSSPNSGNDFLAIDWNIVLLTIVLSSVALICNLGLVFLLSWRLRQMRKRTMNINGEMGWGAGEDMQNYKCYVPNLQESSEDDWMNRTERDGRQIRINVNSQKQFNDRLVSSRINDRFQYANFPSRRQRYHRRHYSRRGRMRGRLKYATNTYGGASRFSEQEYNDPPTIRRRVHEFDDQAERRSNSIRSFQGVVVSDGVLSETTGDDEDSTTESGNNSDVPVHSRRRYSGGRPHSQVPPLRGWHYRSDSTPDEVDRVDSYSSDSQTRKPDLSARSRPSYLGTIRSVERQSFSNNNDETYFLDKSFDTSTASKLPPFNIRLCHTLGIHLGLLGTVLSLVQIVTLCSALNSRFQSGGDKKDLQLSEFVCILSTSLAADTILCARLYLHAAFLFVFWTTLYMAVISRTGRLKEHSFPALCFALTASREHVTNHKSCEQPQTTHSPSKQSVNESQTGSRRQQRYAYLALMHSLPWAISAGTALLITFALYNTVADLNTFSENGRNERSQVKLNLFFKGLDSLLVCTMDASHRAGYRTKFSGNSQKTTYSPITSTRVISSDKSLPESWISAFLLVLIPLMLHLLICFVCSVLLRANFTHQSGSKSVHRKTDKQICGSLCSIFFLILTESLSCGLPVIWAMTNPYDSFSRDSRSMLIYRLIIAHLFIDPWVVAWMLHSIMHHITPSLPHNGSMSQFLQRNRANSLNSVENLVFKNDEDPLKSRISLKEKPSSASRPSISPGTFMSCVPVCERASSQSNEEVLEAPVSHHPMFMSCMPGAGLYLPSISQLPPSPLEANNNGRPAIGTTGFLVPITNVSMAISVSGPGNSTILKMQPSNPNIFNNRGAGASPPSMGTDTSTPSRSLGSGGHHPLHEVFPQLCEHHQQLLEQHFKPKPPKQASEELRKFGLVPRLNQPTVSFTDSLIMMAPLSKTSDPEKTVNNDAASESRAELKTVATVEGDHGLDEPLKLTATHRPLSGKSPATAAVMAAAAAAVAAQAGNMSRTMEENPQHGTSGKSNNE</sequence>
<evidence type="ECO:0000256" key="2">
    <source>
        <dbReference type="SAM" id="Phobius"/>
    </source>
</evidence>
<dbReference type="Proteomes" id="UP001497525">
    <property type="component" value="Unassembled WGS sequence"/>
</dbReference>
<gene>
    <name evidence="3" type="ORF">CDAUBV1_LOCUS4635</name>
</gene>
<evidence type="ECO:0000313" key="4">
    <source>
        <dbReference type="Proteomes" id="UP001497525"/>
    </source>
</evidence>
<evidence type="ECO:0000313" key="3">
    <source>
        <dbReference type="EMBL" id="CAL5132125.1"/>
    </source>
</evidence>
<feature type="compositionally biased region" description="Basic and acidic residues" evidence="1">
    <location>
        <begin position="65"/>
        <end position="86"/>
    </location>
</feature>
<feature type="transmembrane region" description="Helical" evidence="2">
    <location>
        <begin position="797"/>
        <end position="817"/>
    </location>
</feature>
<feature type="region of interest" description="Disordered" evidence="1">
    <location>
        <begin position="576"/>
        <end position="599"/>
    </location>
</feature>
<dbReference type="EMBL" id="CAXLJL010000115">
    <property type="protein sequence ID" value="CAL5132125.1"/>
    <property type="molecule type" value="Genomic_DNA"/>
</dbReference>
<feature type="region of interest" description="Disordered" evidence="1">
    <location>
        <begin position="345"/>
        <end position="426"/>
    </location>
</feature>
<feature type="transmembrane region" description="Helical" evidence="2">
    <location>
        <begin position="475"/>
        <end position="495"/>
    </location>
</feature>
<keyword evidence="2" id="KW-0812">Transmembrane</keyword>
<feature type="region of interest" description="Disordered" evidence="1">
    <location>
        <begin position="985"/>
        <end position="1010"/>
    </location>
</feature>
<reference evidence="3" key="1">
    <citation type="submission" date="2024-06" db="EMBL/GenBank/DDBJ databases">
        <authorList>
            <person name="Liu X."/>
            <person name="Lenzi L."/>
            <person name="Haldenby T S."/>
            <person name="Uol C."/>
        </authorList>
    </citation>
    <scope>NUCLEOTIDE SEQUENCE</scope>
</reference>
<accession>A0AAV2T4J6</accession>
<evidence type="ECO:0000256" key="1">
    <source>
        <dbReference type="SAM" id="MobiDB-lite"/>
    </source>
</evidence>
<protein>
    <submittedName>
        <fullName evidence="3">Uncharacterized protein</fullName>
    </submittedName>
</protein>
<feature type="compositionally biased region" description="Polar residues" evidence="1">
    <location>
        <begin position="581"/>
        <end position="599"/>
    </location>
</feature>
<name>A0AAV2T4J6_CALDB</name>
<keyword evidence="2" id="KW-0472">Membrane</keyword>
<feature type="region of interest" description="Disordered" evidence="1">
    <location>
        <begin position="1138"/>
        <end position="1161"/>
    </location>
</feature>
<feature type="transmembrane region" description="Helical" evidence="2">
    <location>
        <begin position="756"/>
        <end position="782"/>
    </location>
</feature>
<feature type="compositionally biased region" description="Polar residues" evidence="1">
    <location>
        <begin position="1151"/>
        <end position="1161"/>
    </location>
</feature>
<feature type="transmembrane region" description="Helical" evidence="2">
    <location>
        <begin position="607"/>
        <end position="633"/>
    </location>
</feature>